<dbReference type="AlphaFoldDB" id="A0A4Q9L453"/>
<gene>
    <name evidence="1" type="ORF">CWI37_0510p0010</name>
</gene>
<name>A0A4Q9L453_9MICR</name>
<proteinExistence type="predicted"/>
<comment type="caution">
    <text evidence="1">The sequence shown here is derived from an EMBL/GenBank/DDBJ whole genome shotgun (WGS) entry which is preliminary data.</text>
</comment>
<accession>A0A4Q9L453</accession>
<protein>
    <submittedName>
        <fullName evidence="1">Uncharacterized protein</fullName>
    </submittedName>
</protein>
<dbReference type="VEuPathDB" id="MicrosporidiaDB:CWI37_0510p0010"/>
<dbReference type="EMBL" id="PITJ01000510">
    <property type="protein sequence ID" value="TBU02313.1"/>
    <property type="molecule type" value="Genomic_DNA"/>
</dbReference>
<evidence type="ECO:0000313" key="2">
    <source>
        <dbReference type="Proteomes" id="UP000292362"/>
    </source>
</evidence>
<evidence type="ECO:0000313" key="1">
    <source>
        <dbReference type="EMBL" id="TBU02313.1"/>
    </source>
</evidence>
<reference evidence="1 2" key="1">
    <citation type="submission" date="2017-12" db="EMBL/GenBank/DDBJ databases">
        <authorList>
            <person name="Pombert J.-F."/>
            <person name="Haag K.L."/>
            <person name="Ebert D."/>
        </authorList>
    </citation>
    <scope>NUCLEOTIDE SEQUENCE [LARGE SCALE GENOMIC DNA]</scope>
    <source>
        <strain evidence="1">FI-OER-3-3</strain>
    </source>
</reference>
<organism evidence="1 2">
    <name type="scientific">Hamiltosporidium tvaerminnensis</name>
    <dbReference type="NCBI Taxonomy" id="1176355"/>
    <lineage>
        <taxon>Eukaryota</taxon>
        <taxon>Fungi</taxon>
        <taxon>Fungi incertae sedis</taxon>
        <taxon>Microsporidia</taxon>
        <taxon>Dubosqiidae</taxon>
        <taxon>Hamiltosporidium</taxon>
    </lineage>
</organism>
<sequence>MNKWVNNFLMISQIHPDDSDYEKFYSDILIFLQNNKSNHIEYLKIFTTGVETFHNKTLISMCYRLINSLNKECFESQVFISISLLQKHIKSRILRSHVFTYIFNTNLLQNFKKQIIKFLYDPVEEFNGLPLVLQHKYFEKEIDNFLSLNDITIYSKQVFISIRMGVFRNLDLFIYHFGNENNILAFKTYELFYFYIKKATTDTFQNFSIKDNKYICFTKPIEVSSIENFVFHFFDFIEENEILQKFYIQNDYESIKQILKKYLILDKEFKLEQRMNKCFYKKKEFYNYENINDINHNIESDLDYDYLFDRNTYKQKMDCIEL</sequence>
<dbReference type="Proteomes" id="UP000292362">
    <property type="component" value="Unassembled WGS sequence"/>
</dbReference>